<proteinExistence type="predicted"/>
<reference evidence="1 2" key="1">
    <citation type="submission" date="2014-12" db="EMBL/GenBank/DDBJ databases">
        <title>Genomes of Geoalkalibacter ferrihydriticus and Geoalkalibacter subterraneus, two haloalkaliphilic metal-reducing members of the Geobacteraceae.</title>
        <authorList>
            <person name="Badalamenti J.P."/>
            <person name="Torres C.I."/>
            <person name="Krajmalnik-Brown R."/>
            <person name="Bond D.R."/>
        </authorList>
    </citation>
    <scope>NUCLEOTIDE SEQUENCE [LARGE SCALE GENOMIC DNA]</scope>
    <source>
        <strain evidence="1 2">DSM 17813</strain>
    </source>
</reference>
<sequence length="219" mass="25225">MREEVAAYGRHLAHYDRWFERCLQRFSQRIRCAAGCSACCRALFDISLLDAALLQEGLRRLPAKVQTQVAERAWAIIARLQQRWPGFDHPFTLNHLPEDQWEVPEEDDTPCPLLDAQGRCLVYAYRPATCRLHGLPNIDEGGEVFQAQSCSHNFPGEDALEILELRADFRTVFREEAHLYRRFAEKVWGSPEVQADTFIAAVPFIDFTVLGARKRHDKL</sequence>
<keyword evidence="2" id="KW-1185">Reference proteome</keyword>
<dbReference type="Pfam" id="PF03692">
    <property type="entry name" value="CxxCxxCC"/>
    <property type="match status" value="1"/>
</dbReference>
<organism evidence="1 2">
    <name type="scientific">Geoalkalibacter ferrihydriticus DSM 17813</name>
    <dbReference type="NCBI Taxonomy" id="1121915"/>
    <lineage>
        <taxon>Bacteria</taxon>
        <taxon>Pseudomonadati</taxon>
        <taxon>Thermodesulfobacteriota</taxon>
        <taxon>Desulfuromonadia</taxon>
        <taxon>Desulfuromonadales</taxon>
        <taxon>Geoalkalibacteraceae</taxon>
        <taxon>Geoalkalibacter</taxon>
    </lineage>
</organism>
<gene>
    <name evidence="1" type="ORF">GFER_16795</name>
</gene>
<evidence type="ECO:0000313" key="1">
    <source>
        <dbReference type="EMBL" id="KIH75462.1"/>
    </source>
</evidence>
<dbReference type="EMBL" id="JWJD01000011">
    <property type="protein sequence ID" value="KIH75462.1"/>
    <property type="molecule type" value="Genomic_DNA"/>
</dbReference>
<accession>A0A0C2HRR0</accession>
<name>A0A0C2HRR0_9BACT</name>
<comment type="caution">
    <text evidence="1">The sequence shown here is derived from an EMBL/GenBank/DDBJ whole genome shotgun (WGS) entry which is preliminary data.</text>
</comment>
<evidence type="ECO:0008006" key="3">
    <source>
        <dbReference type="Google" id="ProtNLM"/>
    </source>
</evidence>
<protein>
    <recommendedName>
        <fullName evidence="3">Zinc/iron-chelating domain-containing protein</fullName>
    </recommendedName>
</protein>
<dbReference type="AlphaFoldDB" id="A0A0C2HRR0"/>
<dbReference type="Proteomes" id="UP000035068">
    <property type="component" value="Unassembled WGS sequence"/>
</dbReference>
<dbReference type="InterPro" id="IPR005358">
    <property type="entry name" value="Puta_zinc/iron-chelating_dom"/>
</dbReference>
<evidence type="ECO:0000313" key="2">
    <source>
        <dbReference type="Proteomes" id="UP000035068"/>
    </source>
</evidence>